<keyword evidence="3" id="KW-0812">Transmembrane</keyword>
<feature type="signal peptide" evidence="4">
    <location>
        <begin position="1"/>
        <end position="21"/>
    </location>
</feature>
<accession>A0A371BZA3</accession>
<dbReference type="AlphaFoldDB" id="A0A371BZA3"/>
<dbReference type="GO" id="GO:0005199">
    <property type="term" value="F:structural constituent of cell wall"/>
    <property type="evidence" value="ECO:0007669"/>
    <property type="project" value="InterPro"/>
</dbReference>
<dbReference type="Proteomes" id="UP000256601">
    <property type="component" value="Unassembled WGS sequence"/>
</dbReference>
<gene>
    <name evidence="5" type="ORF">B0I71DRAFT_177066</name>
</gene>
<reference evidence="5 6" key="1">
    <citation type="submission" date="2018-07" db="EMBL/GenBank/DDBJ databases">
        <title>Draft Genome Assemblies for Five Robust Yarrowia lipolytica Strains Exhibiting High Lipid Production and Pentose Sugar Utilization and Sugar Alcohol Secretion from Undetoxified Lignocellulosic Biomass Hydrolysates.</title>
        <authorList>
            <consortium name="DOE Joint Genome Institute"/>
            <person name="Walker C."/>
            <person name="Ryu S."/>
            <person name="Na H."/>
            <person name="Zane M."/>
            <person name="LaButti K."/>
            <person name="Lipzen A."/>
            <person name="Haridas S."/>
            <person name="Barry K."/>
            <person name="Grigoriev I.V."/>
            <person name="Quarterman J."/>
            <person name="Slininger P."/>
            <person name="Dien B."/>
            <person name="Trinh C.T."/>
        </authorList>
    </citation>
    <scope>NUCLEOTIDE SEQUENCE [LARGE SCALE GENOMIC DNA]</scope>
    <source>
        <strain evidence="5 6">YB392</strain>
    </source>
</reference>
<dbReference type="Pfam" id="PF00399">
    <property type="entry name" value="PIR"/>
    <property type="match status" value="1"/>
</dbReference>
<keyword evidence="2 4" id="KW-0732">Signal</keyword>
<evidence type="ECO:0000256" key="4">
    <source>
        <dbReference type="SAM" id="SignalP"/>
    </source>
</evidence>
<feature type="chain" id="PRO_5030068645" evidence="4">
    <location>
        <begin position="22"/>
        <end position="70"/>
    </location>
</feature>
<sequence length="70" mass="6383">MGESPIFSIVLLAAAAGLVSAGNATAVVTQIGDGQIQAPPSAAPVQANGAAALGVSAAAAGVVAAAAMLI</sequence>
<evidence type="ECO:0000256" key="2">
    <source>
        <dbReference type="ARBA" id="ARBA00022729"/>
    </source>
</evidence>
<dbReference type="PROSITE" id="PS50256">
    <property type="entry name" value="PIR_REPEAT_2"/>
    <property type="match status" value="1"/>
</dbReference>
<evidence type="ECO:0000256" key="1">
    <source>
        <dbReference type="ARBA" id="ARBA00004196"/>
    </source>
</evidence>
<name>A0A371BZA3_YARLL</name>
<evidence type="ECO:0000256" key="3">
    <source>
        <dbReference type="SAM" id="Phobius"/>
    </source>
</evidence>
<dbReference type="InterPro" id="IPR000420">
    <property type="entry name" value="Yeast_PIR_rpt"/>
</dbReference>
<comment type="subcellular location">
    <subcellularLocation>
        <location evidence="1">Cell envelope</location>
    </subcellularLocation>
</comment>
<evidence type="ECO:0000313" key="6">
    <source>
        <dbReference type="Proteomes" id="UP000256601"/>
    </source>
</evidence>
<proteinExistence type="predicted"/>
<keyword evidence="3" id="KW-1133">Transmembrane helix</keyword>
<keyword evidence="3" id="KW-0472">Membrane</keyword>
<organism evidence="5 6">
    <name type="scientific">Yarrowia lipolytica</name>
    <name type="common">Candida lipolytica</name>
    <dbReference type="NCBI Taxonomy" id="4952"/>
    <lineage>
        <taxon>Eukaryota</taxon>
        <taxon>Fungi</taxon>
        <taxon>Dikarya</taxon>
        <taxon>Ascomycota</taxon>
        <taxon>Saccharomycotina</taxon>
        <taxon>Dipodascomycetes</taxon>
        <taxon>Dipodascales</taxon>
        <taxon>Dipodascales incertae sedis</taxon>
        <taxon>Yarrowia</taxon>
    </lineage>
</organism>
<evidence type="ECO:0000313" key="5">
    <source>
        <dbReference type="EMBL" id="RDW23354.1"/>
    </source>
</evidence>
<feature type="transmembrane region" description="Helical" evidence="3">
    <location>
        <begin position="50"/>
        <end position="69"/>
    </location>
</feature>
<protein>
    <submittedName>
        <fullName evidence="5">Uncharacterized protein</fullName>
    </submittedName>
</protein>
<dbReference type="EMBL" id="KZ859091">
    <property type="protein sequence ID" value="RDW23354.1"/>
    <property type="molecule type" value="Genomic_DNA"/>
</dbReference>